<feature type="transmembrane region" description="Helical" evidence="2">
    <location>
        <begin position="12"/>
        <end position="31"/>
    </location>
</feature>
<keyword evidence="2" id="KW-0812">Transmembrane</keyword>
<protein>
    <submittedName>
        <fullName evidence="3">VanZ family protein</fullName>
    </submittedName>
</protein>
<evidence type="ECO:0000256" key="2">
    <source>
        <dbReference type="SAM" id="Phobius"/>
    </source>
</evidence>
<accession>A0ABU1MXB7</accession>
<dbReference type="RefSeq" id="WP_310030544.1">
    <property type="nucleotide sequence ID" value="NZ_JAVDRL010000004.1"/>
</dbReference>
<gene>
    <name evidence="3" type="ORF">J2800_001558</name>
</gene>
<evidence type="ECO:0000313" key="3">
    <source>
        <dbReference type="EMBL" id="MDR6530819.1"/>
    </source>
</evidence>
<dbReference type="EMBL" id="JAVDRL010000004">
    <property type="protein sequence ID" value="MDR6530819.1"/>
    <property type="molecule type" value="Genomic_DNA"/>
</dbReference>
<sequence>MLTPRNLQRCFKVFFAIAFASLLIVMLGPFQDLELRFGFTDKEAHATAFFAVANALFIIAPRRRRTDLAMVAAALGLAIELLQGLTGRDVSLADFMADAAGITAAVLPGVVERLRHQLRTHPDLSVRQLRALDRRTRRRRRPAPEAQGRTSSANPA</sequence>
<organism evidence="3 4">
    <name type="scientific">Caulobacter rhizosphaerae</name>
    <dbReference type="NCBI Taxonomy" id="2010972"/>
    <lineage>
        <taxon>Bacteria</taxon>
        <taxon>Pseudomonadati</taxon>
        <taxon>Pseudomonadota</taxon>
        <taxon>Alphaproteobacteria</taxon>
        <taxon>Caulobacterales</taxon>
        <taxon>Caulobacteraceae</taxon>
        <taxon>Caulobacter</taxon>
    </lineage>
</organism>
<comment type="caution">
    <text evidence="3">The sequence shown here is derived from an EMBL/GenBank/DDBJ whole genome shotgun (WGS) entry which is preliminary data.</text>
</comment>
<feature type="region of interest" description="Disordered" evidence="1">
    <location>
        <begin position="132"/>
        <end position="156"/>
    </location>
</feature>
<proteinExistence type="predicted"/>
<feature type="transmembrane region" description="Helical" evidence="2">
    <location>
        <begin position="43"/>
        <end position="61"/>
    </location>
</feature>
<dbReference type="Proteomes" id="UP001262754">
    <property type="component" value="Unassembled WGS sequence"/>
</dbReference>
<keyword evidence="2" id="KW-1133">Transmembrane helix</keyword>
<evidence type="ECO:0000313" key="4">
    <source>
        <dbReference type="Proteomes" id="UP001262754"/>
    </source>
</evidence>
<keyword evidence="4" id="KW-1185">Reference proteome</keyword>
<keyword evidence="2" id="KW-0472">Membrane</keyword>
<name>A0ABU1MXB7_9CAUL</name>
<reference evidence="3 4" key="1">
    <citation type="submission" date="2023-07" db="EMBL/GenBank/DDBJ databases">
        <title>Sorghum-associated microbial communities from plants grown in Nebraska, USA.</title>
        <authorList>
            <person name="Schachtman D."/>
        </authorList>
    </citation>
    <scope>NUCLEOTIDE SEQUENCE [LARGE SCALE GENOMIC DNA]</scope>
    <source>
        <strain evidence="3 4">DS2154</strain>
    </source>
</reference>
<evidence type="ECO:0000256" key="1">
    <source>
        <dbReference type="SAM" id="MobiDB-lite"/>
    </source>
</evidence>